<protein>
    <submittedName>
        <fullName evidence="1">MmcQ/YjbR family DNA-binding protein</fullName>
    </submittedName>
</protein>
<keyword evidence="2" id="KW-1185">Reference proteome</keyword>
<evidence type="ECO:0000313" key="1">
    <source>
        <dbReference type="EMBL" id="KAA9130599.1"/>
    </source>
</evidence>
<accession>A0A5N0TB83</accession>
<comment type="caution">
    <text evidence="1">The sequence shown here is derived from an EMBL/GenBank/DDBJ whole genome shotgun (WGS) entry which is preliminary data.</text>
</comment>
<dbReference type="GO" id="GO:0003677">
    <property type="term" value="F:DNA binding"/>
    <property type="evidence" value="ECO:0007669"/>
    <property type="project" value="UniProtKB-KW"/>
</dbReference>
<proteinExistence type="predicted"/>
<dbReference type="Proteomes" id="UP000326838">
    <property type="component" value="Unassembled WGS sequence"/>
</dbReference>
<dbReference type="AlphaFoldDB" id="A0A5N0TB83"/>
<dbReference type="SUPFAM" id="SSF142906">
    <property type="entry name" value="YjbR-like"/>
    <property type="match status" value="1"/>
</dbReference>
<dbReference type="Pfam" id="PF04237">
    <property type="entry name" value="YjbR"/>
    <property type="match status" value="1"/>
</dbReference>
<sequence length="136" mass="15325">MATFDDVVRIAESLPDVTMKPAWGNRMWRVHGRGFVWERPLNRTDRAALGDSAPEGEIAAVRVDHELTKIALVESEPDRFFTIPHFDGYDAVLIRLDAIDVPQLRELIVDAWLDRAPTRLAEAYRGEHPAPGDQPA</sequence>
<dbReference type="InterPro" id="IPR058532">
    <property type="entry name" value="YjbR/MT2646/Rv2570-like"/>
</dbReference>
<dbReference type="EMBL" id="VYUY01000019">
    <property type="protein sequence ID" value="KAA9130599.1"/>
    <property type="molecule type" value="Genomic_DNA"/>
</dbReference>
<organism evidence="1 2">
    <name type="scientific">Microbacterium caowuchunii</name>
    <dbReference type="NCBI Taxonomy" id="2614638"/>
    <lineage>
        <taxon>Bacteria</taxon>
        <taxon>Bacillati</taxon>
        <taxon>Actinomycetota</taxon>
        <taxon>Actinomycetes</taxon>
        <taxon>Micrococcales</taxon>
        <taxon>Microbacteriaceae</taxon>
        <taxon>Microbacterium</taxon>
    </lineage>
</organism>
<evidence type="ECO:0000313" key="2">
    <source>
        <dbReference type="Proteomes" id="UP000326838"/>
    </source>
</evidence>
<keyword evidence="1" id="KW-0238">DNA-binding</keyword>
<name>A0A5N0TB83_9MICO</name>
<reference evidence="2" key="1">
    <citation type="submission" date="2019-09" db="EMBL/GenBank/DDBJ databases">
        <title>Mumia zhuanghuii sp. nov. isolated from the intestinal contents of plateau pika (Ochotona curzoniae) in the Qinghai-Tibet plateau of China.</title>
        <authorList>
            <person name="Tian Z."/>
        </authorList>
    </citation>
    <scope>NUCLEOTIDE SEQUENCE [LARGE SCALE GENOMIC DNA]</scope>
    <source>
        <strain evidence="2">L-033</strain>
    </source>
</reference>
<gene>
    <name evidence="1" type="ORF">F6B40_13190</name>
</gene>
<dbReference type="RefSeq" id="WP_150894817.1">
    <property type="nucleotide sequence ID" value="NZ_VYUY01000019.1"/>
</dbReference>
<dbReference type="InterPro" id="IPR038056">
    <property type="entry name" value="YjbR-like_sf"/>
</dbReference>